<protein>
    <submittedName>
        <fullName evidence="3">Uncharacterized protein</fullName>
    </submittedName>
</protein>
<feature type="region of interest" description="Disordered" evidence="2">
    <location>
        <begin position="491"/>
        <end position="510"/>
    </location>
</feature>
<gene>
    <name evidence="3" type="ORF">TPC1_30646</name>
</gene>
<evidence type="ECO:0000313" key="3">
    <source>
        <dbReference type="EMBL" id="JAP89859.1"/>
    </source>
</evidence>
<dbReference type="AlphaFoldDB" id="A0A146K2U9"/>
<dbReference type="EMBL" id="GDID01006747">
    <property type="protein sequence ID" value="JAP89859.1"/>
    <property type="molecule type" value="Transcribed_RNA"/>
</dbReference>
<proteinExistence type="predicted"/>
<sequence length="510" mass="60509">FQYQMTDESSESQTAESSSSQTADVQQKQFLQVQKLLYKKYLIENADYHQNNLDDFIPDLEESQESEGETKKENQKEAEKREFNFKMPTEHEIYVECEKDLEFEVYVDESDLAKPILKLETQVQTEAVEDDLVVSDNIPPAQLSKLVMEEFLRIQQQQELLEQETIKIPPKELLTEKSRKSAKKRSQNVKMTSRNNETSGKSEQKSENPKQKNNEQSNSRSESQNQKKASSKQFRRNAFKFDGQRDMTLCDEKQLMRKTRPQEQLKLNQQNLEKLLQQQQKLYMDEIERTKQQQQKMQTQMVEFQLQLQKDYEKRVQAERLKLQAEYQQLMLQKQKSETKYSVQQQQMQIIEKEAYFQIISEVEHKIDYDAQQLKIKPKKQQKASKQQSQLEQTIEEMSEYDQIEEELSENEFQQLCTTQQQKIGHGLEIKASLFTRKHFSEKMVIKPMVEPQRKAQQIDFIQPVEIEMEVSKAVSVFPTYTNELMEENYEEIEEEPEEVEEAEEGQEGE</sequence>
<feature type="compositionally biased region" description="Basic and acidic residues" evidence="2">
    <location>
        <begin position="68"/>
        <end position="83"/>
    </location>
</feature>
<feature type="compositionally biased region" description="Low complexity" evidence="2">
    <location>
        <begin position="11"/>
        <end position="25"/>
    </location>
</feature>
<evidence type="ECO:0000256" key="2">
    <source>
        <dbReference type="SAM" id="MobiDB-lite"/>
    </source>
</evidence>
<keyword evidence="1" id="KW-0175">Coiled coil</keyword>
<evidence type="ECO:0000256" key="1">
    <source>
        <dbReference type="SAM" id="Coils"/>
    </source>
</evidence>
<name>A0A146K2U9_9EUKA</name>
<reference evidence="3" key="1">
    <citation type="submission" date="2015-07" db="EMBL/GenBank/DDBJ databases">
        <title>Adaptation to a free-living lifestyle via gene acquisitions in the diplomonad Trepomonas sp. PC1.</title>
        <authorList>
            <person name="Xu F."/>
            <person name="Jerlstrom-Hultqvist J."/>
            <person name="Kolisko M."/>
            <person name="Simpson A.G.B."/>
            <person name="Roger A.J."/>
            <person name="Svard S.G."/>
            <person name="Andersson J.O."/>
        </authorList>
    </citation>
    <scope>NUCLEOTIDE SEQUENCE</scope>
    <source>
        <strain evidence="3">PC1</strain>
    </source>
</reference>
<organism evidence="3">
    <name type="scientific">Trepomonas sp. PC1</name>
    <dbReference type="NCBI Taxonomy" id="1076344"/>
    <lineage>
        <taxon>Eukaryota</taxon>
        <taxon>Metamonada</taxon>
        <taxon>Diplomonadida</taxon>
        <taxon>Hexamitidae</taxon>
        <taxon>Hexamitinae</taxon>
        <taxon>Trepomonas</taxon>
    </lineage>
</organism>
<feature type="region of interest" description="Disordered" evidence="2">
    <location>
        <begin position="54"/>
        <end position="83"/>
    </location>
</feature>
<accession>A0A146K2U9</accession>
<feature type="compositionally biased region" description="Basic and acidic residues" evidence="2">
    <location>
        <begin position="200"/>
        <end position="213"/>
    </location>
</feature>
<feature type="non-terminal residue" evidence="3">
    <location>
        <position position="1"/>
    </location>
</feature>
<feature type="compositionally biased region" description="Low complexity" evidence="2">
    <location>
        <begin position="214"/>
        <end position="228"/>
    </location>
</feature>
<feature type="compositionally biased region" description="Polar residues" evidence="2">
    <location>
        <begin position="188"/>
        <end position="199"/>
    </location>
</feature>
<feature type="compositionally biased region" description="Basic residues" evidence="2">
    <location>
        <begin position="229"/>
        <end position="238"/>
    </location>
</feature>
<feature type="coiled-coil region" evidence="1">
    <location>
        <begin position="262"/>
        <end position="354"/>
    </location>
</feature>
<feature type="region of interest" description="Disordered" evidence="2">
    <location>
        <begin position="172"/>
        <end position="242"/>
    </location>
</feature>
<feature type="region of interest" description="Disordered" evidence="2">
    <location>
        <begin position="1"/>
        <end position="25"/>
    </location>
</feature>
<feature type="compositionally biased region" description="Acidic residues" evidence="2">
    <location>
        <begin position="56"/>
        <end position="67"/>
    </location>
</feature>